<keyword evidence="1" id="KW-0812">Transmembrane</keyword>
<accession>A0A8X6R7J1</accession>
<name>A0A8X6R7J1_NEPPI</name>
<keyword evidence="1" id="KW-1133">Transmembrane helix</keyword>
<reference evidence="2" key="1">
    <citation type="submission" date="2020-08" db="EMBL/GenBank/DDBJ databases">
        <title>Multicomponent nature underlies the extraordinary mechanical properties of spider dragline silk.</title>
        <authorList>
            <person name="Kono N."/>
            <person name="Nakamura H."/>
            <person name="Mori M."/>
            <person name="Yoshida Y."/>
            <person name="Ohtoshi R."/>
            <person name="Malay A.D."/>
            <person name="Moran D.A.P."/>
            <person name="Tomita M."/>
            <person name="Numata K."/>
            <person name="Arakawa K."/>
        </authorList>
    </citation>
    <scope>NUCLEOTIDE SEQUENCE</scope>
</reference>
<proteinExistence type="predicted"/>
<evidence type="ECO:0000313" key="2">
    <source>
        <dbReference type="EMBL" id="GFU58818.1"/>
    </source>
</evidence>
<evidence type="ECO:0000256" key="1">
    <source>
        <dbReference type="SAM" id="Phobius"/>
    </source>
</evidence>
<gene>
    <name evidence="2" type="ORF">NPIL_324331</name>
</gene>
<sequence>MHFAWKRRSSFERRNIIMFIAFVFFVILTAAMVYQIKRTRHTCRFKKWTERNSTSSSTANPPTQKKWMSCMLDVTNFIFEGILLFAAIFTLFRILTFYKNGNLRTVPPFETFINV</sequence>
<evidence type="ECO:0000313" key="3">
    <source>
        <dbReference type="Proteomes" id="UP000887013"/>
    </source>
</evidence>
<keyword evidence="1" id="KW-0472">Membrane</keyword>
<keyword evidence="3" id="KW-1185">Reference proteome</keyword>
<dbReference type="Proteomes" id="UP000887013">
    <property type="component" value="Unassembled WGS sequence"/>
</dbReference>
<comment type="caution">
    <text evidence="2">The sequence shown here is derived from an EMBL/GenBank/DDBJ whole genome shotgun (WGS) entry which is preliminary data.</text>
</comment>
<protein>
    <submittedName>
        <fullName evidence="2">Uncharacterized protein</fullName>
    </submittedName>
</protein>
<dbReference type="AlphaFoldDB" id="A0A8X6R7J1"/>
<dbReference type="EMBL" id="BMAW01040219">
    <property type="protein sequence ID" value="GFU58818.1"/>
    <property type="molecule type" value="Genomic_DNA"/>
</dbReference>
<feature type="transmembrane region" description="Helical" evidence="1">
    <location>
        <begin position="77"/>
        <end position="95"/>
    </location>
</feature>
<organism evidence="2 3">
    <name type="scientific">Nephila pilipes</name>
    <name type="common">Giant wood spider</name>
    <name type="synonym">Nephila maculata</name>
    <dbReference type="NCBI Taxonomy" id="299642"/>
    <lineage>
        <taxon>Eukaryota</taxon>
        <taxon>Metazoa</taxon>
        <taxon>Ecdysozoa</taxon>
        <taxon>Arthropoda</taxon>
        <taxon>Chelicerata</taxon>
        <taxon>Arachnida</taxon>
        <taxon>Araneae</taxon>
        <taxon>Araneomorphae</taxon>
        <taxon>Entelegynae</taxon>
        <taxon>Araneoidea</taxon>
        <taxon>Nephilidae</taxon>
        <taxon>Nephila</taxon>
    </lineage>
</organism>
<feature type="transmembrane region" description="Helical" evidence="1">
    <location>
        <begin position="16"/>
        <end position="36"/>
    </location>
</feature>